<sequence length="154" mass="16034">MFRNTKETPKVEAPAPARPQGRNTPSGSQETTQVATGAGLSGKVHTTGNLVVNGRIEGSIRADGDVQVGASGVVEAEVEGRNVTVAGRVKGRIYAEGKVVLLSGSHVEGDIHAQSLKIEDSVFFQGGCVMGESARREKEVDAPLPKSVEDVKAA</sequence>
<evidence type="ECO:0000256" key="1">
    <source>
        <dbReference type="ARBA" id="ARBA00044755"/>
    </source>
</evidence>
<organism evidence="3 4">
    <name type="scientific">Eiseniibacteriota bacterium</name>
    <dbReference type="NCBI Taxonomy" id="2212470"/>
    <lineage>
        <taxon>Bacteria</taxon>
        <taxon>Candidatus Eiseniibacteriota</taxon>
    </lineage>
</organism>
<name>A0A956NCR3_UNCEI</name>
<proteinExistence type="inferred from homology"/>
<comment type="similarity">
    <text evidence="1">Belongs to the bactofilin family.</text>
</comment>
<dbReference type="Proteomes" id="UP000739538">
    <property type="component" value="Unassembled WGS sequence"/>
</dbReference>
<comment type="caution">
    <text evidence="3">The sequence shown here is derived from an EMBL/GenBank/DDBJ whole genome shotgun (WGS) entry which is preliminary data.</text>
</comment>
<accession>A0A956NCR3</accession>
<feature type="region of interest" description="Disordered" evidence="2">
    <location>
        <begin position="1"/>
        <end position="42"/>
    </location>
</feature>
<dbReference type="EMBL" id="JAGQHS010000007">
    <property type="protein sequence ID" value="MCA9754634.1"/>
    <property type="molecule type" value="Genomic_DNA"/>
</dbReference>
<feature type="region of interest" description="Disordered" evidence="2">
    <location>
        <begin position="135"/>
        <end position="154"/>
    </location>
</feature>
<evidence type="ECO:0000313" key="4">
    <source>
        <dbReference type="Proteomes" id="UP000739538"/>
    </source>
</evidence>
<dbReference type="AlphaFoldDB" id="A0A956NCR3"/>
<reference evidence="3" key="2">
    <citation type="journal article" date="2021" name="Microbiome">
        <title>Successional dynamics and alternative stable states in a saline activated sludge microbial community over 9 years.</title>
        <authorList>
            <person name="Wang Y."/>
            <person name="Ye J."/>
            <person name="Ju F."/>
            <person name="Liu L."/>
            <person name="Boyd J.A."/>
            <person name="Deng Y."/>
            <person name="Parks D.H."/>
            <person name="Jiang X."/>
            <person name="Yin X."/>
            <person name="Woodcroft B.J."/>
            <person name="Tyson G.W."/>
            <person name="Hugenholtz P."/>
            <person name="Polz M.F."/>
            <person name="Zhang T."/>
        </authorList>
    </citation>
    <scope>NUCLEOTIDE SEQUENCE</scope>
    <source>
        <strain evidence="3">HKST-UBA02</strain>
    </source>
</reference>
<protein>
    <submittedName>
        <fullName evidence="3">Polymer-forming cytoskeletal protein</fullName>
    </submittedName>
</protein>
<reference evidence="3" key="1">
    <citation type="submission" date="2020-04" db="EMBL/GenBank/DDBJ databases">
        <authorList>
            <person name="Zhang T."/>
        </authorList>
    </citation>
    <scope>NUCLEOTIDE SEQUENCE</scope>
    <source>
        <strain evidence="3">HKST-UBA02</strain>
    </source>
</reference>
<dbReference type="InterPro" id="IPR007607">
    <property type="entry name" value="BacA/B"/>
</dbReference>
<gene>
    <name evidence="3" type="ORF">KDA27_02440</name>
</gene>
<evidence type="ECO:0000256" key="2">
    <source>
        <dbReference type="SAM" id="MobiDB-lite"/>
    </source>
</evidence>
<evidence type="ECO:0000313" key="3">
    <source>
        <dbReference type="EMBL" id="MCA9754634.1"/>
    </source>
</evidence>
<dbReference type="Pfam" id="PF04519">
    <property type="entry name" value="Bactofilin"/>
    <property type="match status" value="1"/>
</dbReference>
<feature type="compositionally biased region" description="Basic and acidic residues" evidence="2">
    <location>
        <begin position="1"/>
        <end position="10"/>
    </location>
</feature>
<feature type="compositionally biased region" description="Polar residues" evidence="2">
    <location>
        <begin position="21"/>
        <end position="35"/>
    </location>
</feature>
<dbReference type="PANTHER" id="PTHR35024:SF4">
    <property type="entry name" value="POLYMER-FORMING CYTOSKELETAL PROTEIN"/>
    <property type="match status" value="1"/>
</dbReference>
<dbReference type="PANTHER" id="PTHR35024">
    <property type="entry name" value="HYPOTHETICAL CYTOSOLIC PROTEIN"/>
    <property type="match status" value="1"/>
</dbReference>